<dbReference type="InterPro" id="IPR032675">
    <property type="entry name" value="LRR_dom_sf"/>
</dbReference>
<feature type="non-terminal residue" evidence="4">
    <location>
        <position position="1"/>
    </location>
</feature>
<evidence type="ECO:0000256" key="1">
    <source>
        <dbReference type="ARBA" id="ARBA00022614"/>
    </source>
</evidence>
<comment type="caution">
    <text evidence="4">The sequence shown here is derived from an EMBL/GenBank/DDBJ whole genome shotgun (WGS) entry which is preliminary data.</text>
</comment>
<organism evidence="4 5">
    <name type="scientific">Neotoma lepida</name>
    <name type="common">Desert woodrat</name>
    <dbReference type="NCBI Taxonomy" id="56216"/>
    <lineage>
        <taxon>Eukaryota</taxon>
        <taxon>Metazoa</taxon>
        <taxon>Chordata</taxon>
        <taxon>Craniata</taxon>
        <taxon>Vertebrata</taxon>
        <taxon>Euteleostomi</taxon>
        <taxon>Mammalia</taxon>
        <taxon>Eutheria</taxon>
        <taxon>Euarchontoglires</taxon>
        <taxon>Glires</taxon>
        <taxon>Rodentia</taxon>
        <taxon>Myomorpha</taxon>
        <taxon>Muroidea</taxon>
        <taxon>Cricetidae</taxon>
        <taxon>Neotominae</taxon>
        <taxon>Neotoma</taxon>
    </lineage>
</organism>
<feature type="domain" description="LRRNT" evidence="3">
    <location>
        <begin position="17"/>
        <end position="49"/>
    </location>
</feature>
<keyword evidence="1" id="KW-0433">Leucine-rich repeat</keyword>
<keyword evidence="2" id="KW-0732">Signal</keyword>
<dbReference type="Pfam" id="PF01462">
    <property type="entry name" value="LRRNT"/>
    <property type="match status" value="1"/>
</dbReference>
<dbReference type="InterPro" id="IPR000372">
    <property type="entry name" value="LRRNT"/>
</dbReference>
<sequence>SEDYRNRFSSECFMDLVCPEKCRCEGTIVDCSNQKLARIPSHLPEYTTDL</sequence>
<gene>
    <name evidence="4" type="ORF">A6R68_22634</name>
</gene>
<dbReference type="EMBL" id="LZPO01007882">
    <property type="protein sequence ID" value="OBS83376.1"/>
    <property type="molecule type" value="Genomic_DNA"/>
</dbReference>
<dbReference type="OrthoDB" id="2190652at2759"/>
<keyword evidence="5" id="KW-1185">Reference proteome</keyword>
<dbReference type="SMART" id="SM00013">
    <property type="entry name" value="LRRNT"/>
    <property type="match status" value="1"/>
</dbReference>
<evidence type="ECO:0000256" key="2">
    <source>
        <dbReference type="ARBA" id="ARBA00022729"/>
    </source>
</evidence>
<evidence type="ECO:0000313" key="4">
    <source>
        <dbReference type="EMBL" id="OBS83376.1"/>
    </source>
</evidence>
<proteinExistence type="predicted"/>
<name>A0A1A6HYQ9_NEOLE</name>
<protein>
    <recommendedName>
        <fullName evidence="3">LRRNT domain-containing protein</fullName>
    </recommendedName>
</protein>
<dbReference type="Gene3D" id="3.80.10.10">
    <property type="entry name" value="Ribonuclease Inhibitor"/>
    <property type="match status" value="1"/>
</dbReference>
<dbReference type="Proteomes" id="UP000092124">
    <property type="component" value="Unassembled WGS sequence"/>
</dbReference>
<dbReference type="AlphaFoldDB" id="A0A1A6HYQ9"/>
<dbReference type="STRING" id="56216.A0A1A6HYQ9"/>
<accession>A0A1A6HYQ9</accession>
<evidence type="ECO:0000259" key="3">
    <source>
        <dbReference type="SMART" id="SM00013"/>
    </source>
</evidence>
<reference evidence="4 5" key="1">
    <citation type="submission" date="2016-06" db="EMBL/GenBank/DDBJ databases">
        <title>The Draft Genome Sequence and Annotation of the Desert Woodrat Neotoma lepida.</title>
        <authorList>
            <person name="Campbell M."/>
            <person name="Oakeson K.F."/>
            <person name="Yandell M."/>
            <person name="Halpert J.R."/>
            <person name="Dearing D."/>
        </authorList>
    </citation>
    <scope>NUCLEOTIDE SEQUENCE [LARGE SCALE GENOMIC DNA]</scope>
    <source>
        <strain evidence="4">417</strain>
        <tissue evidence="4">Liver</tissue>
    </source>
</reference>
<evidence type="ECO:0000313" key="5">
    <source>
        <dbReference type="Proteomes" id="UP000092124"/>
    </source>
</evidence>